<organism evidence="1 2">
    <name type="scientific">Oedothorax gibbosus</name>
    <dbReference type="NCBI Taxonomy" id="931172"/>
    <lineage>
        <taxon>Eukaryota</taxon>
        <taxon>Metazoa</taxon>
        <taxon>Ecdysozoa</taxon>
        <taxon>Arthropoda</taxon>
        <taxon>Chelicerata</taxon>
        <taxon>Arachnida</taxon>
        <taxon>Araneae</taxon>
        <taxon>Araneomorphae</taxon>
        <taxon>Entelegynae</taxon>
        <taxon>Araneoidea</taxon>
        <taxon>Linyphiidae</taxon>
        <taxon>Erigoninae</taxon>
        <taxon>Oedothorax</taxon>
    </lineage>
</organism>
<accession>A0AAV6V5A6</accession>
<evidence type="ECO:0000313" key="1">
    <source>
        <dbReference type="EMBL" id="KAG8191481.1"/>
    </source>
</evidence>
<dbReference type="AlphaFoldDB" id="A0AAV6V5A6"/>
<name>A0AAV6V5A6_9ARAC</name>
<comment type="caution">
    <text evidence="1">The sequence shown here is derived from an EMBL/GenBank/DDBJ whole genome shotgun (WGS) entry which is preliminary data.</text>
</comment>
<keyword evidence="2" id="KW-1185">Reference proteome</keyword>
<proteinExistence type="predicted"/>
<dbReference type="EMBL" id="JAFNEN010000159">
    <property type="protein sequence ID" value="KAG8191481.1"/>
    <property type="molecule type" value="Genomic_DNA"/>
</dbReference>
<gene>
    <name evidence="1" type="ORF">JTE90_020729</name>
</gene>
<dbReference type="Proteomes" id="UP000827092">
    <property type="component" value="Unassembled WGS sequence"/>
</dbReference>
<evidence type="ECO:0000313" key="2">
    <source>
        <dbReference type="Proteomes" id="UP000827092"/>
    </source>
</evidence>
<sequence>MDPDDDKNTKFSFGEQSVETVFEKEKDKWRSKMGKVFGDSYPFDFAVVYGHEDRASEEDLDISAKESMKITSFERLRGMDDIDKHMEKEFYELLACMENKVATSSLNESLLQRKKECEEVFQQFDKIVTLCEEYFDFEYKDCKNRAKKQSDMQEELLYEVETYLTEVEDAGEKEISILKDNISSYMREVGLSWSNKIDESLNEMDKQPSAMETFCERVEDITSADIRDTFILDQQEVSRLWKKAFDDLLMLSAELKRYRCSYYMSKSKLERAIYWMKRNYRDNMPKHTKTQGQITLLVDKKSVLAKNLKDIEEEIVKEKYEQQNLKLNYYKKIASLHTSTKLAYERKLSRHNQIFEVKKSEIIDILKILLNGDRKIYEELLNMPWISKDLSMLESKGTTPSISNSDIQAPTNASPKSIKTLHDDDFAEAFRELVCCGDFEILLNYIANELGYMLDFKWVDYAKETLELKNEIKWLELFKVFKIDFTKDLKDLKKHMTKFCINDSPEATFATSRALDGFLQFVQLKKGTREVSDSNLENINIETKNNKEFLDLVDKATPNPLLWDSIMDLLKKYRVLLQSHHRLISMRSELAKENEELDKYLENYKSY</sequence>
<protein>
    <submittedName>
        <fullName evidence="1">Uncharacterized protein</fullName>
    </submittedName>
</protein>
<reference evidence="1 2" key="1">
    <citation type="journal article" date="2022" name="Nat. Ecol. Evol.">
        <title>A masculinizing supergene underlies an exaggerated male reproductive morph in a spider.</title>
        <authorList>
            <person name="Hendrickx F."/>
            <person name="De Corte Z."/>
            <person name="Sonet G."/>
            <person name="Van Belleghem S.M."/>
            <person name="Kostlbacher S."/>
            <person name="Vangestel C."/>
        </authorList>
    </citation>
    <scope>NUCLEOTIDE SEQUENCE [LARGE SCALE GENOMIC DNA]</scope>
    <source>
        <strain evidence="1">W744_W776</strain>
    </source>
</reference>